<name>A0A1Y1UX97_9FUNG</name>
<sequence length="185" mass="21902">MYLRCFVKTFDDDEWLKYLYQLLEDGFNDKNNGLTHTMNFMNTAFLNNLLISSGANYINTKLSNFLNFHEVPNEYVIRAVYNSNFETKSSIGCLIRIQLIPLPFYRLQARKYGPFKVIGIDKSKLNYRLDISKSPFPNVYPVFYISELEPYHNKPEEPIPVPEDYQKIIKILNARRKKDNYQYLA</sequence>
<gene>
    <name evidence="1" type="ORF">BCR36DRAFT_464227</name>
</gene>
<accession>A0A1Y1UX97</accession>
<keyword evidence="2" id="KW-1185">Reference proteome</keyword>
<dbReference type="AlphaFoldDB" id="A0A1Y1UX97"/>
<proteinExistence type="predicted"/>
<evidence type="ECO:0000313" key="1">
    <source>
        <dbReference type="EMBL" id="ORX42302.1"/>
    </source>
</evidence>
<feature type="non-terminal residue" evidence="1">
    <location>
        <position position="185"/>
    </location>
</feature>
<organism evidence="1 2">
    <name type="scientific">Piromyces finnis</name>
    <dbReference type="NCBI Taxonomy" id="1754191"/>
    <lineage>
        <taxon>Eukaryota</taxon>
        <taxon>Fungi</taxon>
        <taxon>Fungi incertae sedis</taxon>
        <taxon>Chytridiomycota</taxon>
        <taxon>Chytridiomycota incertae sedis</taxon>
        <taxon>Neocallimastigomycetes</taxon>
        <taxon>Neocallimastigales</taxon>
        <taxon>Neocallimastigaceae</taxon>
        <taxon>Piromyces</taxon>
    </lineage>
</organism>
<dbReference type="EMBL" id="MCFH01000067">
    <property type="protein sequence ID" value="ORX42302.1"/>
    <property type="molecule type" value="Genomic_DNA"/>
</dbReference>
<evidence type="ECO:0000313" key="2">
    <source>
        <dbReference type="Proteomes" id="UP000193719"/>
    </source>
</evidence>
<reference evidence="1 2" key="2">
    <citation type="submission" date="2016-08" db="EMBL/GenBank/DDBJ databases">
        <title>Pervasive Adenine N6-methylation of Active Genes in Fungi.</title>
        <authorList>
            <consortium name="DOE Joint Genome Institute"/>
            <person name="Mondo S.J."/>
            <person name="Dannebaum R.O."/>
            <person name="Kuo R.C."/>
            <person name="Labutti K."/>
            <person name="Haridas S."/>
            <person name="Kuo A."/>
            <person name="Salamov A."/>
            <person name="Ahrendt S.R."/>
            <person name="Lipzen A."/>
            <person name="Sullivan W."/>
            <person name="Andreopoulos W.B."/>
            <person name="Clum A."/>
            <person name="Lindquist E."/>
            <person name="Daum C."/>
            <person name="Ramamoorthy G.K."/>
            <person name="Gryganskyi A."/>
            <person name="Culley D."/>
            <person name="Magnuson J.K."/>
            <person name="James T.Y."/>
            <person name="O'Malley M.A."/>
            <person name="Stajich J.E."/>
            <person name="Spatafora J.W."/>
            <person name="Visel A."/>
            <person name="Grigoriev I.V."/>
        </authorList>
    </citation>
    <scope>NUCLEOTIDE SEQUENCE [LARGE SCALE GENOMIC DNA]</scope>
    <source>
        <strain evidence="2">finn</strain>
    </source>
</reference>
<protein>
    <submittedName>
        <fullName evidence="1">Uncharacterized protein</fullName>
    </submittedName>
</protein>
<reference evidence="1 2" key="1">
    <citation type="submission" date="2016-08" db="EMBL/GenBank/DDBJ databases">
        <title>Genomes of anaerobic fungi encode conserved fungal cellulosomes for biomass hydrolysis.</title>
        <authorList>
            <consortium name="DOE Joint Genome Institute"/>
            <person name="Haitjema C.H."/>
            <person name="Gilmore S.P."/>
            <person name="Henske J.K."/>
            <person name="Solomon K.V."/>
            <person name="De Groot R."/>
            <person name="Kuo A."/>
            <person name="Mondo S.J."/>
            <person name="Salamov A.A."/>
            <person name="Labutti K."/>
            <person name="Zhao Z."/>
            <person name="Chiniquy J."/>
            <person name="Barry K."/>
            <person name="Brewer H.M."/>
            <person name="Purvine S.O."/>
            <person name="Wright A.T."/>
            <person name="Boxma B."/>
            <person name="Van Alen T."/>
            <person name="Hackstein J.H."/>
            <person name="Baker S.E."/>
            <person name="Grigoriev I.V."/>
            <person name="O'Malley M.A."/>
        </authorList>
    </citation>
    <scope>NUCLEOTIDE SEQUENCE [LARGE SCALE GENOMIC DNA]</scope>
    <source>
        <strain evidence="2">finn</strain>
    </source>
</reference>
<dbReference type="Proteomes" id="UP000193719">
    <property type="component" value="Unassembled WGS sequence"/>
</dbReference>
<comment type="caution">
    <text evidence="1">The sequence shown here is derived from an EMBL/GenBank/DDBJ whole genome shotgun (WGS) entry which is preliminary data.</text>
</comment>